<reference evidence="1 2" key="1">
    <citation type="journal article" date="2013" name="Curr. Biol.">
        <title>The Genome of the Foraminiferan Reticulomyxa filosa.</title>
        <authorList>
            <person name="Glockner G."/>
            <person name="Hulsmann N."/>
            <person name="Schleicher M."/>
            <person name="Noegel A.A."/>
            <person name="Eichinger L."/>
            <person name="Gallinger C."/>
            <person name="Pawlowski J."/>
            <person name="Sierra R."/>
            <person name="Euteneuer U."/>
            <person name="Pillet L."/>
            <person name="Moustafa A."/>
            <person name="Platzer M."/>
            <person name="Groth M."/>
            <person name="Szafranski K."/>
            <person name="Schliwa M."/>
        </authorList>
    </citation>
    <scope>NUCLEOTIDE SEQUENCE [LARGE SCALE GENOMIC DNA]</scope>
</reference>
<protein>
    <submittedName>
        <fullName evidence="1">Uncharacterized protein</fullName>
    </submittedName>
</protein>
<evidence type="ECO:0000313" key="1">
    <source>
        <dbReference type="EMBL" id="ETO04816.1"/>
    </source>
</evidence>
<dbReference type="AlphaFoldDB" id="X6LTX3"/>
<name>X6LTX3_RETFI</name>
<dbReference type="EMBL" id="ASPP01028902">
    <property type="protein sequence ID" value="ETO04816.1"/>
    <property type="molecule type" value="Genomic_DNA"/>
</dbReference>
<dbReference type="Proteomes" id="UP000023152">
    <property type="component" value="Unassembled WGS sequence"/>
</dbReference>
<gene>
    <name evidence="1" type="ORF">RFI_32580</name>
</gene>
<proteinExistence type="predicted"/>
<accession>X6LTX3</accession>
<sequence length="129" mass="14880">MSNIIALYQRLAIGYDEDNNTFQFHQLPICDDIASLFKYAYVRVNDAILFFGGCNSNNYDDSKSGIHRFILIEVKLDGQQLDDVEFFMDGLDGKYENIDEICALSIAKIALNLNKRQLNKVFEFLMTFE</sequence>
<comment type="caution">
    <text evidence="1">The sequence shown here is derived from an EMBL/GenBank/DDBJ whole genome shotgun (WGS) entry which is preliminary data.</text>
</comment>
<evidence type="ECO:0000313" key="2">
    <source>
        <dbReference type="Proteomes" id="UP000023152"/>
    </source>
</evidence>
<organism evidence="1 2">
    <name type="scientific">Reticulomyxa filosa</name>
    <dbReference type="NCBI Taxonomy" id="46433"/>
    <lineage>
        <taxon>Eukaryota</taxon>
        <taxon>Sar</taxon>
        <taxon>Rhizaria</taxon>
        <taxon>Retaria</taxon>
        <taxon>Foraminifera</taxon>
        <taxon>Monothalamids</taxon>
        <taxon>Reticulomyxidae</taxon>
        <taxon>Reticulomyxa</taxon>
    </lineage>
</organism>
<keyword evidence="2" id="KW-1185">Reference proteome</keyword>